<dbReference type="Proteomes" id="UP001060215">
    <property type="component" value="Chromosome 4"/>
</dbReference>
<proteinExistence type="predicted"/>
<accession>A0ACC0HSJ6</accession>
<dbReference type="EMBL" id="CM045761">
    <property type="protein sequence ID" value="KAI8016592.1"/>
    <property type="molecule type" value="Genomic_DNA"/>
</dbReference>
<reference evidence="1 2" key="1">
    <citation type="journal article" date="2022" name="Plant J.">
        <title>Chromosome-level genome of Camellia lanceoleosa provides a valuable resource for understanding genome evolution and self-incompatibility.</title>
        <authorList>
            <person name="Gong W."/>
            <person name="Xiao S."/>
            <person name="Wang L."/>
            <person name="Liao Z."/>
            <person name="Chang Y."/>
            <person name="Mo W."/>
            <person name="Hu G."/>
            <person name="Li W."/>
            <person name="Zhao G."/>
            <person name="Zhu H."/>
            <person name="Hu X."/>
            <person name="Ji K."/>
            <person name="Xiang X."/>
            <person name="Song Q."/>
            <person name="Yuan D."/>
            <person name="Jin S."/>
            <person name="Zhang L."/>
        </authorList>
    </citation>
    <scope>NUCLEOTIDE SEQUENCE [LARGE SCALE GENOMIC DNA]</scope>
    <source>
        <strain evidence="1">SQ_2022a</strain>
    </source>
</reference>
<organism evidence="1 2">
    <name type="scientific">Camellia lanceoleosa</name>
    <dbReference type="NCBI Taxonomy" id="1840588"/>
    <lineage>
        <taxon>Eukaryota</taxon>
        <taxon>Viridiplantae</taxon>
        <taxon>Streptophyta</taxon>
        <taxon>Embryophyta</taxon>
        <taxon>Tracheophyta</taxon>
        <taxon>Spermatophyta</taxon>
        <taxon>Magnoliopsida</taxon>
        <taxon>eudicotyledons</taxon>
        <taxon>Gunneridae</taxon>
        <taxon>Pentapetalae</taxon>
        <taxon>asterids</taxon>
        <taxon>Ericales</taxon>
        <taxon>Theaceae</taxon>
        <taxon>Camellia</taxon>
    </lineage>
</organism>
<evidence type="ECO:0000313" key="2">
    <source>
        <dbReference type="Proteomes" id="UP001060215"/>
    </source>
</evidence>
<comment type="caution">
    <text evidence="1">The sequence shown here is derived from an EMBL/GenBank/DDBJ whole genome shotgun (WGS) entry which is preliminary data.</text>
</comment>
<evidence type="ECO:0000313" key="1">
    <source>
        <dbReference type="EMBL" id="KAI8016592.1"/>
    </source>
</evidence>
<gene>
    <name evidence="1" type="ORF">LOK49_LG05G02229</name>
</gene>
<sequence>MQRGTFKQIWSRNNDNALDVSHVGIQIPISNELDTNESEVRAPNIVPPTSSRAHPPDVDKEYEIRYRKYLSSKLARLVTRRRLLLTRYDRNDPTLKDRLRKIEKENRHLRITVLRLKRMQRGTFKQIWSRNNDNALDVSHVGIQIPISNELDTNESEVRAPNIVPPTSSRAHPPVSMMCRARCMQDKCMDAHMHSISVLTPYYNEDVLYSEEELKKENEDGITTLFYLQKIYGAQKKSSEARDRSCYSNILNLMYPSLRVAYIDEREEPVDGKRGKNYYSVLVKGGEKLDEEIYRIKLPGPPTEIGEGKPENQNHDIIFTRGEALQTIDMNQDNYLEEAFKMRNVLEELLKTHHGRRKPTILDLREHIFTGRLGYHCFITRLVYVQLGDKFCDHWPTNFGEPSKRILEDAAIRQSKALEEALATHSVFQLGLLLVLPMVMEIGLERGFRTALGDFVIMQLQLASIFFTFHS</sequence>
<keyword evidence="2" id="KW-1185">Reference proteome</keyword>
<protein>
    <submittedName>
        <fullName evidence="1">Callose synthase 7</fullName>
    </submittedName>
</protein>
<name>A0ACC0HSJ6_9ERIC</name>